<dbReference type="PANTHER" id="PTHR35007">
    <property type="entry name" value="INTEGRAL MEMBRANE PROTEIN-RELATED"/>
    <property type="match status" value="1"/>
</dbReference>
<proteinExistence type="predicted"/>
<evidence type="ECO:0000256" key="1">
    <source>
        <dbReference type="ARBA" id="ARBA00004651"/>
    </source>
</evidence>
<feature type="domain" description="Type II secretion system protein TadB-like N-terminal" evidence="8">
    <location>
        <begin position="6"/>
        <end position="66"/>
    </location>
</feature>
<keyword evidence="3 6" id="KW-0812">Transmembrane</keyword>
<dbReference type="RefSeq" id="WP_261616272.1">
    <property type="nucleotide sequence ID" value="NZ_JALIDZ010000005.1"/>
</dbReference>
<evidence type="ECO:0000256" key="4">
    <source>
        <dbReference type="ARBA" id="ARBA00022989"/>
    </source>
</evidence>
<organism evidence="9 10">
    <name type="scientific">Microbaculum marinisediminis</name>
    <dbReference type="NCBI Taxonomy" id="2931392"/>
    <lineage>
        <taxon>Bacteria</taxon>
        <taxon>Pseudomonadati</taxon>
        <taxon>Pseudomonadota</taxon>
        <taxon>Alphaproteobacteria</taxon>
        <taxon>Hyphomicrobiales</taxon>
        <taxon>Tepidamorphaceae</taxon>
        <taxon>Microbaculum</taxon>
    </lineage>
</organism>
<dbReference type="InterPro" id="IPR018076">
    <property type="entry name" value="T2SS_GspF_dom"/>
</dbReference>
<sequence>MFGAQSLTYLVYFMVLASAVLAVEGLYLAYSRRRARRGAVNRRLGLMRDTGDSQNVLEELRKERGLTADGDYTLPWLALNRLFLQSGMRGSFASFIGMFLIAGITLAIIVYMIDRSVLLSLMTGAAVGFALPAMVLVRMRSRRRARFAEQLPDALDIIVRSLRAGHPTPVSLALAGRELPDPIGSEFGIVADELTYGLDLETTMRNLLERVGLDELRLVVVSLAIHGRTGGNLAEILSNLAKVIRERFKLRRKIQAISSEGRWSAISLSLFPFGLFAAINLLAPTYFGDIWDHWIVSPLIFGMLTLMAVGDFIMYRMVNFDF</sequence>
<feature type="transmembrane region" description="Helical" evidence="6">
    <location>
        <begin position="91"/>
        <end position="113"/>
    </location>
</feature>
<evidence type="ECO:0000256" key="3">
    <source>
        <dbReference type="ARBA" id="ARBA00022692"/>
    </source>
</evidence>
<dbReference type="PANTHER" id="PTHR35007:SF1">
    <property type="entry name" value="PILUS ASSEMBLY PROTEIN"/>
    <property type="match status" value="1"/>
</dbReference>
<accession>A0AAW5QXA9</accession>
<keyword evidence="2" id="KW-1003">Cell membrane</keyword>
<keyword evidence="5 6" id="KW-0472">Membrane</keyword>
<dbReference type="Gene3D" id="1.20.81.30">
    <property type="entry name" value="Type II secretion system (T2SS), domain F"/>
    <property type="match status" value="1"/>
</dbReference>
<comment type="caution">
    <text evidence="9">The sequence shown here is derived from an EMBL/GenBank/DDBJ whole genome shotgun (WGS) entry which is preliminary data.</text>
</comment>
<dbReference type="Pfam" id="PF19360">
    <property type="entry name" value="TadB_TadC_N"/>
    <property type="match status" value="1"/>
</dbReference>
<evidence type="ECO:0000259" key="7">
    <source>
        <dbReference type="Pfam" id="PF00482"/>
    </source>
</evidence>
<evidence type="ECO:0000313" key="9">
    <source>
        <dbReference type="EMBL" id="MCT8972696.1"/>
    </source>
</evidence>
<feature type="transmembrane region" description="Helical" evidence="6">
    <location>
        <begin position="6"/>
        <end position="30"/>
    </location>
</feature>
<reference evidence="9 10" key="1">
    <citation type="submission" date="2022-04" db="EMBL/GenBank/DDBJ databases">
        <authorList>
            <person name="Ye Y.-Q."/>
            <person name="Du Z.-J."/>
        </authorList>
    </citation>
    <scope>NUCLEOTIDE SEQUENCE [LARGE SCALE GENOMIC DNA]</scope>
    <source>
        <strain evidence="9 10">A6E488</strain>
    </source>
</reference>
<dbReference type="Proteomes" id="UP001320898">
    <property type="component" value="Unassembled WGS sequence"/>
</dbReference>
<dbReference type="EMBL" id="JALIDZ010000005">
    <property type="protein sequence ID" value="MCT8972696.1"/>
    <property type="molecule type" value="Genomic_DNA"/>
</dbReference>
<feature type="domain" description="Type II secretion system protein GspF" evidence="7">
    <location>
        <begin position="155"/>
        <end position="278"/>
    </location>
</feature>
<evidence type="ECO:0000256" key="5">
    <source>
        <dbReference type="ARBA" id="ARBA00023136"/>
    </source>
</evidence>
<keyword evidence="10" id="KW-1185">Reference proteome</keyword>
<evidence type="ECO:0000256" key="6">
    <source>
        <dbReference type="SAM" id="Phobius"/>
    </source>
</evidence>
<dbReference type="InterPro" id="IPR045824">
    <property type="entry name" value="T2SS_TadB-like_N"/>
</dbReference>
<feature type="transmembrane region" description="Helical" evidence="6">
    <location>
        <begin position="295"/>
        <end position="315"/>
    </location>
</feature>
<feature type="transmembrane region" description="Helical" evidence="6">
    <location>
        <begin position="119"/>
        <end position="137"/>
    </location>
</feature>
<feature type="transmembrane region" description="Helical" evidence="6">
    <location>
        <begin position="261"/>
        <end position="283"/>
    </location>
</feature>
<keyword evidence="4 6" id="KW-1133">Transmembrane helix</keyword>
<evidence type="ECO:0000313" key="10">
    <source>
        <dbReference type="Proteomes" id="UP001320898"/>
    </source>
</evidence>
<dbReference type="InterPro" id="IPR042094">
    <property type="entry name" value="T2SS_GspF_sf"/>
</dbReference>
<protein>
    <submittedName>
        <fullName evidence="9">Type II secretion system F family protein</fullName>
    </submittedName>
</protein>
<evidence type="ECO:0000256" key="2">
    <source>
        <dbReference type="ARBA" id="ARBA00022475"/>
    </source>
</evidence>
<evidence type="ECO:0000259" key="8">
    <source>
        <dbReference type="Pfam" id="PF19360"/>
    </source>
</evidence>
<comment type="subcellular location">
    <subcellularLocation>
        <location evidence="1">Cell membrane</location>
        <topology evidence="1">Multi-pass membrane protein</topology>
    </subcellularLocation>
</comment>
<dbReference type="AlphaFoldDB" id="A0AAW5QXA9"/>
<gene>
    <name evidence="9" type="ORF">MUB46_12595</name>
</gene>
<dbReference type="Pfam" id="PF00482">
    <property type="entry name" value="T2SSF"/>
    <property type="match status" value="1"/>
</dbReference>
<name>A0AAW5QXA9_9HYPH</name>
<dbReference type="GO" id="GO:0005886">
    <property type="term" value="C:plasma membrane"/>
    <property type="evidence" value="ECO:0007669"/>
    <property type="project" value="UniProtKB-SubCell"/>
</dbReference>